<feature type="transmembrane region" description="Helical" evidence="1">
    <location>
        <begin position="109"/>
        <end position="127"/>
    </location>
</feature>
<evidence type="ECO:0000313" key="2">
    <source>
        <dbReference type="EMBL" id="KKQ39667.1"/>
    </source>
</evidence>
<dbReference type="EMBL" id="LBTN01000030">
    <property type="protein sequence ID" value="KKQ39667.1"/>
    <property type="molecule type" value="Genomic_DNA"/>
</dbReference>
<dbReference type="PATRIC" id="fig|1619036.3.peg.721"/>
<proteinExistence type="predicted"/>
<accession>A0A0G0HBZ5</accession>
<evidence type="ECO:0000313" key="3">
    <source>
        <dbReference type="Proteomes" id="UP000034333"/>
    </source>
</evidence>
<gene>
    <name evidence="2" type="ORF">US58_C0030G0008</name>
</gene>
<dbReference type="STRING" id="1619036.US58_C0030G0008"/>
<keyword evidence="1" id="KW-1133">Transmembrane helix</keyword>
<protein>
    <recommendedName>
        <fullName evidence="4">Transmembrane protein</fullName>
    </recommendedName>
</protein>
<feature type="transmembrane region" description="Helical" evidence="1">
    <location>
        <begin position="70"/>
        <end position="89"/>
    </location>
</feature>
<evidence type="ECO:0000256" key="1">
    <source>
        <dbReference type="SAM" id="Phobius"/>
    </source>
</evidence>
<keyword evidence="1" id="KW-0812">Transmembrane</keyword>
<organism evidence="2 3">
    <name type="scientific">Candidatus Magasanikbacteria bacterium GW2011_GWA2_37_8</name>
    <dbReference type="NCBI Taxonomy" id="1619036"/>
    <lineage>
        <taxon>Bacteria</taxon>
        <taxon>Candidatus Magasanikiibacteriota</taxon>
    </lineage>
</organism>
<name>A0A0G0HBZ5_9BACT</name>
<dbReference type="AlphaFoldDB" id="A0A0G0HBZ5"/>
<dbReference type="InterPro" id="IPR018687">
    <property type="entry name" value="DUF2177_membr"/>
</dbReference>
<reference evidence="2 3" key="1">
    <citation type="journal article" date="2015" name="Nature">
        <title>rRNA introns, odd ribosomes, and small enigmatic genomes across a large radiation of phyla.</title>
        <authorList>
            <person name="Brown C.T."/>
            <person name="Hug L.A."/>
            <person name="Thomas B.C."/>
            <person name="Sharon I."/>
            <person name="Castelle C.J."/>
            <person name="Singh A."/>
            <person name="Wilkins M.J."/>
            <person name="Williams K.H."/>
            <person name="Banfield J.F."/>
        </authorList>
    </citation>
    <scope>NUCLEOTIDE SEQUENCE [LARGE SCALE GENOMIC DNA]</scope>
</reference>
<dbReference type="Pfam" id="PF09945">
    <property type="entry name" value="DUF2177"/>
    <property type="match status" value="1"/>
</dbReference>
<comment type="caution">
    <text evidence="2">The sequence shown here is derived from an EMBL/GenBank/DDBJ whole genome shotgun (WGS) entry which is preliminary data.</text>
</comment>
<dbReference type="Proteomes" id="UP000034333">
    <property type="component" value="Unassembled WGS sequence"/>
</dbReference>
<feature type="transmembrane region" description="Helical" evidence="1">
    <location>
        <begin position="43"/>
        <end position="63"/>
    </location>
</feature>
<keyword evidence="1" id="KW-0472">Membrane</keyword>
<feature type="transmembrane region" description="Helical" evidence="1">
    <location>
        <begin position="5"/>
        <end position="23"/>
    </location>
</feature>
<sequence length="136" mass="15241">MFIKLYAIALPIFFAIDMIWLRLIAKNFYQSQIGALIRPDVNWIAAIIFYLIFVAGLVVFVIMPAVDKGIWTQTLFLGALFGLVCYATYDLTNLAVAKNWPLLVTIIDLIWGAVLAALVSTATYLIATKTGNIFYR</sequence>
<evidence type="ECO:0008006" key="4">
    <source>
        <dbReference type="Google" id="ProtNLM"/>
    </source>
</evidence>